<evidence type="ECO:0000256" key="1">
    <source>
        <dbReference type="SAM" id="Phobius"/>
    </source>
</evidence>
<dbReference type="PANTHER" id="PTHR30273:SF2">
    <property type="entry name" value="PROTEIN FECR"/>
    <property type="match status" value="1"/>
</dbReference>
<evidence type="ECO:0000259" key="2">
    <source>
        <dbReference type="Pfam" id="PF04773"/>
    </source>
</evidence>
<feature type="domain" description="FecR protein" evidence="2">
    <location>
        <begin position="112"/>
        <end position="206"/>
    </location>
</feature>
<dbReference type="InterPro" id="IPR006860">
    <property type="entry name" value="FecR"/>
</dbReference>
<dbReference type="InterPro" id="IPR012373">
    <property type="entry name" value="Ferrdict_sens_TM"/>
</dbReference>
<dbReference type="PANTHER" id="PTHR30273">
    <property type="entry name" value="PERIPLASMIC SIGNAL SENSOR AND SIGMA FACTOR ACTIVATOR FECR-RELATED"/>
    <property type="match status" value="1"/>
</dbReference>
<dbReference type="InterPro" id="IPR032508">
    <property type="entry name" value="FecR_C"/>
</dbReference>
<proteinExistence type="predicted"/>
<feature type="domain" description="Protein FecR C-terminal" evidence="3">
    <location>
        <begin position="250"/>
        <end position="314"/>
    </location>
</feature>
<dbReference type="GO" id="GO:0016989">
    <property type="term" value="F:sigma factor antagonist activity"/>
    <property type="evidence" value="ECO:0007669"/>
    <property type="project" value="TreeGrafter"/>
</dbReference>
<keyword evidence="1" id="KW-1133">Transmembrane helix</keyword>
<dbReference type="RefSeq" id="WP_018695057.1">
    <property type="nucleotide sequence ID" value="NZ_AP025562.1"/>
</dbReference>
<accession>A0A5B3GUM0</accession>
<evidence type="ECO:0000313" key="5">
    <source>
        <dbReference type="Proteomes" id="UP000322940"/>
    </source>
</evidence>
<dbReference type="AlphaFoldDB" id="A0A5B3GUM0"/>
<dbReference type="Gene3D" id="2.60.120.1440">
    <property type="match status" value="1"/>
</dbReference>
<dbReference type="Gene3D" id="3.55.50.30">
    <property type="match status" value="1"/>
</dbReference>
<protein>
    <submittedName>
        <fullName evidence="4">FecR family protein</fullName>
    </submittedName>
</protein>
<evidence type="ECO:0000259" key="3">
    <source>
        <dbReference type="Pfam" id="PF16344"/>
    </source>
</evidence>
<name>A0A5B3GUM0_9BACT</name>
<evidence type="ECO:0000313" key="4">
    <source>
        <dbReference type="EMBL" id="KAA2376269.1"/>
    </source>
</evidence>
<dbReference type="Pfam" id="PF04773">
    <property type="entry name" value="FecR"/>
    <property type="match status" value="1"/>
</dbReference>
<reference evidence="4 5" key="1">
    <citation type="journal article" date="2019" name="Nat. Med.">
        <title>A library of human gut bacterial isolates paired with longitudinal multiomics data enables mechanistic microbiome research.</title>
        <authorList>
            <person name="Poyet M."/>
            <person name="Groussin M."/>
            <person name="Gibbons S.M."/>
            <person name="Avila-Pacheco J."/>
            <person name="Jiang X."/>
            <person name="Kearney S.M."/>
            <person name="Perrotta A.R."/>
            <person name="Berdy B."/>
            <person name="Zhao S."/>
            <person name="Lieberman T.D."/>
            <person name="Swanson P.K."/>
            <person name="Smith M."/>
            <person name="Roesemann S."/>
            <person name="Alexander J.E."/>
            <person name="Rich S.A."/>
            <person name="Livny J."/>
            <person name="Vlamakis H."/>
            <person name="Clish C."/>
            <person name="Bullock K."/>
            <person name="Deik A."/>
            <person name="Scott J."/>
            <person name="Pierce K.A."/>
            <person name="Xavier R.J."/>
            <person name="Alm E.J."/>
        </authorList>
    </citation>
    <scope>NUCLEOTIDE SEQUENCE [LARGE SCALE GENOMIC DNA]</scope>
    <source>
        <strain evidence="4 5">BIOML-A266</strain>
    </source>
</reference>
<keyword evidence="1" id="KW-0812">Transmembrane</keyword>
<dbReference type="Proteomes" id="UP000322940">
    <property type="component" value="Unassembled WGS sequence"/>
</dbReference>
<comment type="caution">
    <text evidence="4">The sequence shown here is derived from an EMBL/GenBank/DDBJ whole genome shotgun (WGS) entry which is preliminary data.</text>
</comment>
<sequence length="322" mass="36779">MTQTQITDAMLFRFFAGQLTEEETALLKAWMDDNPDEHQKVMKKAHDIYVLGVMYTTFESPAQGKVSPIRLLTLSKIIRFTSKIAAVLAIGFVINYMLFTHRVSEWTNQITTIEAPSGKQIRVTLNDGSVIDLNSGSRIVYPSIFVGKERRIQLYGEAMFDVEPDTDRPFIVETFACDVKVLGTHFNVIADEAKNLFSTALFRGKVAVLSHLSDESVLMDENSVVNLKNGHLQIVPIEDPDEYRWPEGIITLNKMPFDQIVEKLEKYYDVKIVIKRPELPVIKYQSCKIRVSDGINHAMQLLQMASDFTYTYDEIENIIRIE</sequence>
<gene>
    <name evidence="4" type="ORF">F2Y10_13185</name>
</gene>
<keyword evidence="1" id="KW-0472">Membrane</keyword>
<feature type="transmembrane region" description="Helical" evidence="1">
    <location>
        <begin position="80"/>
        <end position="99"/>
    </location>
</feature>
<dbReference type="PIRSF" id="PIRSF018266">
    <property type="entry name" value="FecR"/>
    <property type="match status" value="1"/>
</dbReference>
<organism evidence="4 5">
    <name type="scientific">Alistipes onderdonkii</name>
    <dbReference type="NCBI Taxonomy" id="328813"/>
    <lineage>
        <taxon>Bacteria</taxon>
        <taxon>Pseudomonadati</taxon>
        <taxon>Bacteroidota</taxon>
        <taxon>Bacteroidia</taxon>
        <taxon>Bacteroidales</taxon>
        <taxon>Rikenellaceae</taxon>
        <taxon>Alistipes</taxon>
    </lineage>
</organism>
<dbReference type="Pfam" id="PF16344">
    <property type="entry name" value="FecR_C"/>
    <property type="match status" value="1"/>
</dbReference>
<dbReference type="EMBL" id="VVXH01000016">
    <property type="protein sequence ID" value="KAA2376269.1"/>
    <property type="molecule type" value="Genomic_DNA"/>
</dbReference>